<feature type="region of interest" description="Disordered" evidence="6">
    <location>
        <begin position="301"/>
        <end position="324"/>
    </location>
</feature>
<dbReference type="InterPro" id="IPR050638">
    <property type="entry name" value="AA-Vitamin_Transporters"/>
</dbReference>
<dbReference type="PANTHER" id="PTHR32322:SF9">
    <property type="entry name" value="AMINO-ACID METABOLITE EFFLUX PUMP-RELATED"/>
    <property type="match status" value="1"/>
</dbReference>
<evidence type="ECO:0000256" key="7">
    <source>
        <dbReference type="SAM" id="Phobius"/>
    </source>
</evidence>
<dbReference type="EMBL" id="QZEZ01000002">
    <property type="protein sequence ID" value="RJK97220.1"/>
    <property type="molecule type" value="Genomic_DNA"/>
</dbReference>
<feature type="transmembrane region" description="Helical" evidence="7">
    <location>
        <begin position="192"/>
        <end position="215"/>
    </location>
</feature>
<feature type="transmembrane region" description="Helical" evidence="7">
    <location>
        <begin position="79"/>
        <end position="100"/>
    </location>
</feature>
<dbReference type="Proteomes" id="UP000265614">
    <property type="component" value="Unassembled WGS sequence"/>
</dbReference>
<feature type="transmembrane region" description="Helical" evidence="7">
    <location>
        <begin position="253"/>
        <end position="278"/>
    </location>
</feature>
<dbReference type="PANTHER" id="PTHR32322">
    <property type="entry name" value="INNER MEMBRANE TRANSPORTER"/>
    <property type="match status" value="1"/>
</dbReference>
<evidence type="ECO:0000313" key="9">
    <source>
        <dbReference type="EMBL" id="RJK97220.1"/>
    </source>
</evidence>
<sequence>MPTSTPTLPLRLVALAAVLWGTGGLLGAALSRTAGTGPLLTAALRLVVGGLAVTWWLVATGRFPGPLRRRGGPAPRVAALRRLGVVAVCAATYQAAYFAAVALTSVSLATLVTLGSCPVLVTLAAAAVDRRAPGRATAAALALAVTGLVLLVGAPAAPADPARTAAGVALALAAAGGFTAMTLATRRSLPGLAPAASAGPAFLAGGLLLLPVGLLAGPVGDLGDPRALLLVAALGLLPTAAAYVAWFRGLPGVAAPVAAVAALLEPLTATVLSVLLLGERLSPLGALGAALVAAAVAGSAASAAPAPRPRAGAGTAQRGAGSSG</sequence>
<accession>A0A3A3YZN8</accession>
<comment type="subcellular location">
    <subcellularLocation>
        <location evidence="1">Membrane</location>
        <topology evidence="1">Multi-pass membrane protein</topology>
    </subcellularLocation>
</comment>
<keyword evidence="10" id="KW-1185">Reference proteome</keyword>
<dbReference type="AlphaFoldDB" id="A0A3A3YZN8"/>
<name>A0A3A3YZN8_9ACTN</name>
<gene>
    <name evidence="9" type="ORF">D5H78_07005</name>
</gene>
<dbReference type="SUPFAM" id="SSF103481">
    <property type="entry name" value="Multidrug resistance efflux transporter EmrE"/>
    <property type="match status" value="2"/>
</dbReference>
<comment type="caution">
    <text evidence="9">The sequence shown here is derived from an EMBL/GenBank/DDBJ whole genome shotgun (WGS) entry which is preliminary data.</text>
</comment>
<evidence type="ECO:0000259" key="8">
    <source>
        <dbReference type="Pfam" id="PF00892"/>
    </source>
</evidence>
<dbReference type="InterPro" id="IPR037185">
    <property type="entry name" value="EmrE-like"/>
</dbReference>
<keyword evidence="4 7" id="KW-1133">Transmembrane helix</keyword>
<dbReference type="Pfam" id="PF00892">
    <property type="entry name" value="EamA"/>
    <property type="match status" value="2"/>
</dbReference>
<dbReference type="InterPro" id="IPR000620">
    <property type="entry name" value="EamA_dom"/>
</dbReference>
<feature type="domain" description="EamA" evidence="8">
    <location>
        <begin position="12"/>
        <end position="152"/>
    </location>
</feature>
<keyword evidence="3 7" id="KW-0812">Transmembrane</keyword>
<feature type="transmembrane region" description="Helical" evidence="7">
    <location>
        <begin position="140"/>
        <end position="159"/>
    </location>
</feature>
<feature type="domain" description="EamA" evidence="8">
    <location>
        <begin position="167"/>
        <end position="298"/>
    </location>
</feature>
<evidence type="ECO:0000313" key="10">
    <source>
        <dbReference type="Proteomes" id="UP000265614"/>
    </source>
</evidence>
<feature type="transmembrane region" description="Helical" evidence="7">
    <location>
        <begin position="37"/>
        <end position="58"/>
    </location>
</feature>
<evidence type="ECO:0000256" key="5">
    <source>
        <dbReference type="ARBA" id="ARBA00023136"/>
    </source>
</evidence>
<dbReference type="GO" id="GO:0016020">
    <property type="term" value="C:membrane"/>
    <property type="evidence" value="ECO:0007669"/>
    <property type="project" value="UniProtKB-SubCell"/>
</dbReference>
<dbReference type="RefSeq" id="WP_119949936.1">
    <property type="nucleotide sequence ID" value="NZ_QZEZ01000002.1"/>
</dbReference>
<evidence type="ECO:0000256" key="1">
    <source>
        <dbReference type="ARBA" id="ARBA00004141"/>
    </source>
</evidence>
<protein>
    <submittedName>
        <fullName evidence="9">EamA/RhaT family transporter</fullName>
    </submittedName>
</protein>
<feature type="transmembrane region" description="Helical" evidence="7">
    <location>
        <begin position="165"/>
        <end position="185"/>
    </location>
</feature>
<feature type="transmembrane region" description="Helical" evidence="7">
    <location>
        <begin position="227"/>
        <end position="246"/>
    </location>
</feature>
<organism evidence="9 10">
    <name type="scientific">Vallicoccus soli</name>
    <dbReference type="NCBI Taxonomy" id="2339232"/>
    <lineage>
        <taxon>Bacteria</taxon>
        <taxon>Bacillati</taxon>
        <taxon>Actinomycetota</taxon>
        <taxon>Actinomycetes</taxon>
        <taxon>Motilibacterales</taxon>
        <taxon>Vallicoccaceae</taxon>
        <taxon>Vallicoccus</taxon>
    </lineage>
</organism>
<evidence type="ECO:0000256" key="3">
    <source>
        <dbReference type="ARBA" id="ARBA00022692"/>
    </source>
</evidence>
<feature type="transmembrane region" description="Helical" evidence="7">
    <location>
        <begin position="12"/>
        <end position="31"/>
    </location>
</feature>
<evidence type="ECO:0000256" key="2">
    <source>
        <dbReference type="ARBA" id="ARBA00007362"/>
    </source>
</evidence>
<feature type="transmembrane region" description="Helical" evidence="7">
    <location>
        <begin position="106"/>
        <end position="128"/>
    </location>
</feature>
<reference evidence="9 10" key="1">
    <citation type="submission" date="2018-09" db="EMBL/GenBank/DDBJ databases">
        <title>YIM 75000 draft genome.</title>
        <authorList>
            <person name="Tang S."/>
            <person name="Feng Y."/>
        </authorList>
    </citation>
    <scope>NUCLEOTIDE SEQUENCE [LARGE SCALE GENOMIC DNA]</scope>
    <source>
        <strain evidence="9 10">YIM 75000</strain>
    </source>
</reference>
<proteinExistence type="inferred from homology"/>
<evidence type="ECO:0000256" key="6">
    <source>
        <dbReference type="SAM" id="MobiDB-lite"/>
    </source>
</evidence>
<feature type="transmembrane region" description="Helical" evidence="7">
    <location>
        <begin position="284"/>
        <end position="304"/>
    </location>
</feature>
<comment type="similarity">
    <text evidence="2">Belongs to the EamA transporter family.</text>
</comment>
<evidence type="ECO:0000256" key="4">
    <source>
        <dbReference type="ARBA" id="ARBA00022989"/>
    </source>
</evidence>
<keyword evidence="5 7" id="KW-0472">Membrane</keyword>